<evidence type="ECO:0000313" key="9">
    <source>
        <dbReference type="EMBL" id="GAA1397673.1"/>
    </source>
</evidence>
<dbReference type="PROSITE" id="PS50850">
    <property type="entry name" value="MFS"/>
    <property type="match status" value="1"/>
</dbReference>
<dbReference type="Proteomes" id="UP001501414">
    <property type="component" value="Unassembled WGS sequence"/>
</dbReference>
<feature type="transmembrane region" description="Helical" evidence="7">
    <location>
        <begin position="144"/>
        <end position="165"/>
    </location>
</feature>
<reference evidence="10" key="1">
    <citation type="journal article" date="2019" name="Int. J. Syst. Evol. Microbiol.">
        <title>The Global Catalogue of Microorganisms (GCM) 10K type strain sequencing project: providing services to taxonomists for standard genome sequencing and annotation.</title>
        <authorList>
            <consortium name="The Broad Institute Genomics Platform"/>
            <consortium name="The Broad Institute Genome Sequencing Center for Infectious Disease"/>
            <person name="Wu L."/>
            <person name="Ma J."/>
        </authorList>
    </citation>
    <scope>NUCLEOTIDE SEQUENCE [LARGE SCALE GENOMIC DNA]</scope>
    <source>
        <strain evidence="10">JCM 11896</strain>
    </source>
</reference>
<feature type="transmembrane region" description="Helical" evidence="7">
    <location>
        <begin position="418"/>
        <end position="440"/>
    </location>
</feature>
<organism evidence="9 10">
    <name type="scientific">Pseudonocardia kongjuensis</name>
    <dbReference type="NCBI Taxonomy" id="102227"/>
    <lineage>
        <taxon>Bacteria</taxon>
        <taxon>Bacillati</taxon>
        <taxon>Actinomycetota</taxon>
        <taxon>Actinomycetes</taxon>
        <taxon>Pseudonocardiales</taxon>
        <taxon>Pseudonocardiaceae</taxon>
        <taxon>Pseudonocardia</taxon>
    </lineage>
</organism>
<dbReference type="RefSeq" id="WP_344026856.1">
    <property type="nucleotide sequence ID" value="NZ_BAAAJK010000035.1"/>
</dbReference>
<evidence type="ECO:0000256" key="6">
    <source>
        <dbReference type="SAM" id="MobiDB-lite"/>
    </source>
</evidence>
<keyword evidence="10" id="KW-1185">Reference proteome</keyword>
<dbReference type="InterPro" id="IPR036259">
    <property type="entry name" value="MFS_trans_sf"/>
</dbReference>
<feature type="transmembrane region" description="Helical" evidence="7">
    <location>
        <begin position="368"/>
        <end position="397"/>
    </location>
</feature>
<evidence type="ECO:0000256" key="1">
    <source>
        <dbReference type="ARBA" id="ARBA00004651"/>
    </source>
</evidence>
<feature type="domain" description="Major facilitator superfamily (MFS) profile" evidence="8">
    <location>
        <begin position="23"/>
        <end position="475"/>
    </location>
</feature>
<dbReference type="InterPro" id="IPR011701">
    <property type="entry name" value="MFS"/>
</dbReference>
<feature type="transmembrane region" description="Helical" evidence="7">
    <location>
        <begin position="239"/>
        <end position="258"/>
    </location>
</feature>
<keyword evidence="2" id="KW-0813">Transport</keyword>
<accession>A0ABP4IWI3</accession>
<evidence type="ECO:0000313" key="10">
    <source>
        <dbReference type="Proteomes" id="UP001501414"/>
    </source>
</evidence>
<feature type="region of interest" description="Disordered" evidence="6">
    <location>
        <begin position="477"/>
        <end position="507"/>
    </location>
</feature>
<feature type="transmembrane region" description="Helical" evidence="7">
    <location>
        <begin position="452"/>
        <end position="474"/>
    </location>
</feature>
<evidence type="ECO:0000256" key="2">
    <source>
        <dbReference type="ARBA" id="ARBA00022448"/>
    </source>
</evidence>
<dbReference type="PANTHER" id="PTHR42718:SF9">
    <property type="entry name" value="MAJOR FACILITATOR SUPERFAMILY MULTIDRUG TRANSPORTER MFSC"/>
    <property type="match status" value="1"/>
</dbReference>
<feature type="transmembrane region" description="Helical" evidence="7">
    <location>
        <begin position="177"/>
        <end position="198"/>
    </location>
</feature>
<name>A0ABP4IWI3_9PSEU</name>
<evidence type="ECO:0000256" key="3">
    <source>
        <dbReference type="ARBA" id="ARBA00022692"/>
    </source>
</evidence>
<dbReference type="Pfam" id="PF07690">
    <property type="entry name" value="MFS_1"/>
    <property type="match status" value="1"/>
</dbReference>
<proteinExistence type="predicted"/>
<keyword evidence="3 7" id="KW-0812">Transmembrane</keyword>
<comment type="subcellular location">
    <subcellularLocation>
        <location evidence="1">Cell membrane</location>
        <topology evidence="1">Multi-pass membrane protein</topology>
    </subcellularLocation>
</comment>
<evidence type="ECO:0000256" key="4">
    <source>
        <dbReference type="ARBA" id="ARBA00022989"/>
    </source>
</evidence>
<dbReference type="PANTHER" id="PTHR42718">
    <property type="entry name" value="MAJOR FACILITATOR SUPERFAMILY MULTIDRUG TRANSPORTER MFSC"/>
    <property type="match status" value="1"/>
</dbReference>
<feature type="transmembrane region" description="Helical" evidence="7">
    <location>
        <begin position="61"/>
        <end position="77"/>
    </location>
</feature>
<dbReference type="SUPFAM" id="SSF103473">
    <property type="entry name" value="MFS general substrate transporter"/>
    <property type="match status" value="1"/>
</dbReference>
<dbReference type="CDD" id="cd17321">
    <property type="entry name" value="MFS_MMR_MDR_like"/>
    <property type="match status" value="1"/>
</dbReference>
<dbReference type="InterPro" id="IPR020846">
    <property type="entry name" value="MFS_dom"/>
</dbReference>
<keyword evidence="4 7" id="KW-1133">Transmembrane helix</keyword>
<keyword evidence="5 7" id="KW-0472">Membrane</keyword>
<feature type="transmembrane region" description="Helical" evidence="7">
    <location>
        <begin position="21"/>
        <end position="49"/>
    </location>
</feature>
<feature type="transmembrane region" description="Helical" evidence="7">
    <location>
        <begin position="210"/>
        <end position="233"/>
    </location>
</feature>
<protein>
    <submittedName>
        <fullName evidence="9">MFS transporter</fullName>
    </submittedName>
</protein>
<dbReference type="Gene3D" id="1.20.1250.20">
    <property type="entry name" value="MFS general substrate transporter like domains"/>
    <property type="match status" value="1"/>
</dbReference>
<feature type="transmembrane region" description="Helical" evidence="7">
    <location>
        <begin position="279"/>
        <end position="301"/>
    </location>
</feature>
<feature type="transmembrane region" description="Helical" evidence="7">
    <location>
        <begin position="313"/>
        <end position="335"/>
    </location>
</feature>
<comment type="caution">
    <text evidence="9">The sequence shown here is derived from an EMBL/GenBank/DDBJ whole genome shotgun (WGS) entry which is preliminary data.</text>
</comment>
<feature type="transmembrane region" description="Helical" evidence="7">
    <location>
        <begin position="89"/>
        <end position="107"/>
    </location>
</feature>
<gene>
    <name evidence="9" type="ORF">GCM10009613_50660</name>
</gene>
<evidence type="ECO:0000256" key="5">
    <source>
        <dbReference type="ARBA" id="ARBA00023136"/>
    </source>
</evidence>
<dbReference type="Gene3D" id="1.20.1720.10">
    <property type="entry name" value="Multidrug resistance protein D"/>
    <property type="match status" value="1"/>
</dbReference>
<evidence type="ECO:0000256" key="7">
    <source>
        <dbReference type="SAM" id="Phobius"/>
    </source>
</evidence>
<sequence length="507" mass="50745">MNGPATGDRRATGAGRHPRPWTVVAVTTLGGQLVFLNSTAVTVALPAISADLAASASTVDWLLLGFMLALSVCVLVFSRLSDMIGRRRLYLGGLVLMIVASLVAAGTDEIGPLIAARVAQGVGAAAIIPNANAMISDAFPPRRLALGLSVNIMMASVAMIVGPVIGGRLLDAYGWRSLFLVNVPLGLAAVALGLAVLRRDAHRPRDGERLDLPGAVLVAAGLGALVLGVNRLADPGWGTAAPALALAGLVLLGLFVLVEQRVPSPLVDIAVITEWSRACAYATAFLMAVPQAGVLVVVVLYQQIVIGSSAADAGVAAALTAVALVVTSPVAGLAARWLSPRAVSSAGCAVSAAGYGAVLWGLDGGPPGPVFLVGLLLIGAGNGIFTAPNTASIMAALPTARRGIANGVRSVLFNSGQTGGNAVVLVLVTAALTAGGFAGYDAVTGADPEVLAGFRAAGAVLLGCALAATAASLARGGSWSEDDRTGPPDVPPPLFEPGGPVQRGVQP</sequence>
<evidence type="ECO:0000259" key="8">
    <source>
        <dbReference type="PROSITE" id="PS50850"/>
    </source>
</evidence>
<dbReference type="EMBL" id="BAAAJK010000035">
    <property type="protein sequence ID" value="GAA1397673.1"/>
    <property type="molecule type" value="Genomic_DNA"/>
</dbReference>